<gene>
    <name evidence="7" type="ORF">HYC85_031458</name>
</gene>
<evidence type="ECO:0000256" key="1">
    <source>
        <dbReference type="ARBA" id="ARBA00004225"/>
    </source>
</evidence>
<keyword evidence="5" id="KW-0472">Membrane</keyword>
<organism evidence="7 8">
    <name type="scientific">Camellia sinensis</name>
    <name type="common">Tea plant</name>
    <name type="synonym">Thea sinensis</name>
    <dbReference type="NCBI Taxonomy" id="4442"/>
    <lineage>
        <taxon>Eukaryota</taxon>
        <taxon>Viridiplantae</taxon>
        <taxon>Streptophyta</taxon>
        <taxon>Embryophyta</taxon>
        <taxon>Tracheophyta</taxon>
        <taxon>Spermatophyta</taxon>
        <taxon>Magnoliopsida</taxon>
        <taxon>eudicotyledons</taxon>
        <taxon>Gunneridae</taxon>
        <taxon>Pentapetalae</taxon>
        <taxon>asterids</taxon>
        <taxon>Ericales</taxon>
        <taxon>Theaceae</taxon>
        <taxon>Camellia</taxon>
    </lineage>
</organism>
<dbReference type="Pfam" id="PF08637">
    <property type="entry name" value="NCA2"/>
    <property type="match status" value="1"/>
</dbReference>
<dbReference type="Proteomes" id="UP000593564">
    <property type="component" value="Unassembled WGS sequence"/>
</dbReference>
<dbReference type="PANTHER" id="PTHR28234">
    <property type="entry name" value="NUCLEAR CONTROL OF ATPASE PROTEIN 2"/>
    <property type="match status" value="1"/>
</dbReference>
<comment type="subcellular location">
    <subcellularLocation>
        <location evidence="1">Mitochondrion membrane</location>
        <topology evidence="1">Multi-pass membrane protein</topology>
    </subcellularLocation>
</comment>
<keyword evidence="2" id="KW-0812">Transmembrane</keyword>
<keyword evidence="8" id="KW-1185">Reference proteome</keyword>
<dbReference type="PANTHER" id="PTHR28234:SF1">
    <property type="entry name" value="NUCLEAR CONTROL OF ATPASE PROTEIN 2"/>
    <property type="match status" value="1"/>
</dbReference>
<keyword evidence="3" id="KW-1133">Transmembrane helix</keyword>
<evidence type="ECO:0000256" key="6">
    <source>
        <dbReference type="SAM" id="SignalP"/>
    </source>
</evidence>
<evidence type="ECO:0000313" key="8">
    <source>
        <dbReference type="Proteomes" id="UP000593564"/>
    </source>
</evidence>
<proteinExistence type="predicted"/>
<name>A0A7J7FQS0_CAMSI</name>
<evidence type="ECO:0000256" key="2">
    <source>
        <dbReference type="ARBA" id="ARBA00022692"/>
    </source>
</evidence>
<protein>
    <submittedName>
        <fullName evidence="7">Uncharacterized protein</fullName>
    </submittedName>
</protein>
<dbReference type="GO" id="GO:0005741">
    <property type="term" value="C:mitochondrial outer membrane"/>
    <property type="evidence" value="ECO:0007669"/>
    <property type="project" value="TreeGrafter"/>
</dbReference>
<reference evidence="7 8" key="2">
    <citation type="submission" date="2020-07" db="EMBL/GenBank/DDBJ databases">
        <title>Genome assembly of wild tea tree DASZ reveals pedigree and selection history of tea varieties.</title>
        <authorList>
            <person name="Zhang W."/>
        </authorList>
    </citation>
    <scope>NUCLEOTIDE SEQUENCE [LARGE SCALE GENOMIC DNA]</scope>
    <source>
        <strain evidence="8">cv. G240</strain>
        <tissue evidence="7">Leaf</tissue>
    </source>
</reference>
<dbReference type="InterPro" id="IPR013946">
    <property type="entry name" value="NCA2-like"/>
</dbReference>
<keyword evidence="4" id="KW-0496">Mitochondrion</keyword>
<dbReference type="EMBL" id="JACBKZ010000015">
    <property type="protein sequence ID" value="KAF5930585.1"/>
    <property type="molecule type" value="Genomic_DNA"/>
</dbReference>
<feature type="signal peptide" evidence="6">
    <location>
        <begin position="1"/>
        <end position="21"/>
    </location>
</feature>
<evidence type="ECO:0000256" key="5">
    <source>
        <dbReference type="ARBA" id="ARBA00023136"/>
    </source>
</evidence>
<sequence length="52" mass="6086">MRYTCGIVGFLVCSIWVLKHSRLMGSSDIDNWIREAKDSTISFWNDHVERLV</sequence>
<comment type="caution">
    <text evidence="7">The sequence shown here is derived from an EMBL/GenBank/DDBJ whole genome shotgun (WGS) entry which is preliminary data.</text>
</comment>
<feature type="chain" id="PRO_5029464613" evidence="6">
    <location>
        <begin position="22"/>
        <end position="52"/>
    </location>
</feature>
<dbReference type="AlphaFoldDB" id="A0A7J7FQS0"/>
<evidence type="ECO:0000256" key="3">
    <source>
        <dbReference type="ARBA" id="ARBA00022989"/>
    </source>
</evidence>
<accession>A0A7J7FQS0</accession>
<keyword evidence="6" id="KW-0732">Signal</keyword>
<reference evidence="8" key="1">
    <citation type="journal article" date="2020" name="Nat. Commun.">
        <title>Genome assembly of wild tea tree DASZ reveals pedigree and selection history of tea varieties.</title>
        <authorList>
            <person name="Zhang W."/>
            <person name="Zhang Y."/>
            <person name="Qiu H."/>
            <person name="Guo Y."/>
            <person name="Wan H."/>
            <person name="Zhang X."/>
            <person name="Scossa F."/>
            <person name="Alseekh S."/>
            <person name="Zhang Q."/>
            <person name="Wang P."/>
            <person name="Xu L."/>
            <person name="Schmidt M.H."/>
            <person name="Jia X."/>
            <person name="Li D."/>
            <person name="Zhu A."/>
            <person name="Guo F."/>
            <person name="Chen W."/>
            <person name="Ni D."/>
            <person name="Usadel B."/>
            <person name="Fernie A.R."/>
            <person name="Wen W."/>
        </authorList>
    </citation>
    <scope>NUCLEOTIDE SEQUENCE [LARGE SCALE GENOMIC DNA]</scope>
    <source>
        <strain evidence="8">cv. G240</strain>
    </source>
</reference>
<evidence type="ECO:0000256" key="4">
    <source>
        <dbReference type="ARBA" id="ARBA00023128"/>
    </source>
</evidence>
<evidence type="ECO:0000313" key="7">
    <source>
        <dbReference type="EMBL" id="KAF5930585.1"/>
    </source>
</evidence>